<accession>A0A9P0G2K6</accession>
<evidence type="ECO:0000256" key="15">
    <source>
        <dbReference type="ARBA" id="ARBA00023257"/>
    </source>
</evidence>
<dbReference type="Proteomes" id="UP001152759">
    <property type="component" value="Chromosome 1"/>
</dbReference>
<feature type="transmembrane region" description="Helical" evidence="20">
    <location>
        <begin position="247"/>
        <end position="270"/>
    </location>
</feature>
<dbReference type="InterPro" id="IPR006201">
    <property type="entry name" value="Neur_channel"/>
</dbReference>
<evidence type="ECO:0000256" key="19">
    <source>
        <dbReference type="ARBA" id="ARBA00071250"/>
    </source>
</evidence>
<keyword evidence="6 20" id="KW-1133">Transmembrane helix</keyword>
<keyword evidence="2 20" id="KW-0813">Transport</keyword>
<dbReference type="Pfam" id="PF02932">
    <property type="entry name" value="Neur_chan_memb"/>
    <property type="match status" value="1"/>
</dbReference>
<keyword evidence="13" id="KW-0325">Glycoprotein</keyword>
<feature type="signal peptide" evidence="20">
    <location>
        <begin position="1"/>
        <end position="25"/>
    </location>
</feature>
<protein>
    <recommendedName>
        <fullName evidence="19">Gamma-aminobutyric acid receptor subunit beta</fullName>
    </recommendedName>
</protein>
<dbReference type="NCBIfam" id="TIGR00860">
    <property type="entry name" value="LIC"/>
    <property type="match status" value="1"/>
</dbReference>
<keyword evidence="10" id="KW-1015">Disulfide bond</keyword>
<dbReference type="PRINTS" id="PR00253">
    <property type="entry name" value="GABAARECEPTR"/>
</dbReference>
<keyword evidence="17 20" id="KW-0407">Ion channel</keyword>
<dbReference type="InterPro" id="IPR006028">
    <property type="entry name" value="GABAA/Glycine_rcpt"/>
</dbReference>
<evidence type="ECO:0000313" key="23">
    <source>
        <dbReference type="EMBL" id="CAH0754987.1"/>
    </source>
</evidence>
<dbReference type="GO" id="GO:0045211">
    <property type="term" value="C:postsynaptic membrane"/>
    <property type="evidence" value="ECO:0007669"/>
    <property type="project" value="UniProtKB-SubCell"/>
</dbReference>
<evidence type="ECO:0000256" key="7">
    <source>
        <dbReference type="ARBA" id="ARBA00023018"/>
    </source>
</evidence>
<dbReference type="Gene3D" id="2.70.170.10">
    <property type="entry name" value="Neurotransmitter-gated ion-channel ligand-binding domain"/>
    <property type="match status" value="1"/>
</dbReference>
<dbReference type="InterPro" id="IPR038050">
    <property type="entry name" value="Neuro_actylchol_rec"/>
</dbReference>
<comment type="similarity">
    <text evidence="1">Belongs to the ligand-gated ion channel (TC 1.A.9) family. Gamma-aminobutyric acid receptor (TC 1.A.9.5) subfamily.</text>
</comment>
<evidence type="ECO:0000256" key="20">
    <source>
        <dbReference type="RuleBase" id="RU000687"/>
    </source>
</evidence>
<keyword evidence="7" id="KW-0770">Synapse</keyword>
<dbReference type="GO" id="GO:0034707">
    <property type="term" value="C:chloride channel complex"/>
    <property type="evidence" value="ECO:0007669"/>
    <property type="project" value="UniProtKB-KW"/>
</dbReference>
<evidence type="ECO:0000256" key="14">
    <source>
        <dbReference type="ARBA" id="ARBA00023214"/>
    </source>
</evidence>
<dbReference type="Pfam" id="PF02931">
    <property type="entry name" value="Neur_chan_LBD"/>
    <property type="match status" value="1"/>
</dbReference>
<dbReference type="SUPFAM" id="SSF63712">
    <property type="entry name" value="Nicotinic receptor ligand binding domain-like"/>
    <property type="match status" value="1"/>
</dbReference>
<dbReference type="GO" id="GO:0005230">
    <property type="term" value="F:extracellular ligand-gated monoatomic ion channel activity"/>
    <property type="evidence" value="ECO:0007669"/>
    <property type="project" value="InterPro"/>
</dbReference>
<evidence type="ECO:0000256" key="13">
    <source>
        <dbReference type="ARBA" id="ARBA00023180"/>
    </source>
</evidence>
<feature type="domain" description="Neurotransmitter-gated ion-channel transmembrane" evidence="22">
    <location>
        <begin position="254"/>
        <end position="541"/>
    </location>
</feature>
<dbReference type="FunFam" id="2.70.170.10:FF:000021">
    <property type="entry name" value="Gamma-aminobutyric acid receptor isoform 3b"/>
    <property type="match status" value="1"/>
</dbReference>
<keyword evidence="11" id="KW-0675">Receptor</keyword>
<evidence type="ECO:0000256" key="18">
    <source>
        <dbReference type="ARBA" id="ARBA00034104"/>
    </source>
</evidence>
<keyword evidence="9 20" id="KW-0472">Membrane</keyword>
<keyword evidence="14" id="KW-0868">Chloride</keyword>
<keyword evidence="16" id="KW-1071">Ligand-gated ion channel</keyword>
<name>A0A9P0G2K6_BEMTA</name>
<feature type="domain" description="Neurotransmitter-gated ion-channel ligand-binding" evidence="21">
    <location>
        <begin position="39"/>
        <end position="246"/>
    </location>
</feature>
<dbReference type="GO" id="GO:0004888">
    <property type="term" value="F:transmembrane signaling receptor activity"/>
    <property type="evidence" value="ECO:0007669"/>
    <property type="project" value="InterPro"/>
</dbReference>
<keyword evidence="8 20" id="KW-0406">Ion transport</keyword>
<dbReference type="InterPro" id="IPR006202">
    <property type="entry name" value="Neur_chan_lig-bd"/>
</dbReference>
<keyword evidence="4 20" id="KW-0812">Transmembrane</keyword>
<reference evidence="23" key="1">
    <citation type="submission" date="2021-12" db="EMBL/GenBank/DDBJ databases">
        <authorList>
            <person name="King R."/>
        </authorList>
    </citation>
    <scope>NUCLEOTIDE SEQUENCE</scope>
</reference>
<evidence type="ECO:0000256" key="4">
    <source>
        <dbReference type="ARBA" id="ARBA00022692"/>
    </source>
</evidence>
<comment type="subcellular location">
    <subcellularLocation>
        <location evidence="18">Postsynaptic cell membrane</location>
        <topology evidence="18">Multi-pass membrane protein</topology>
    </subcellularLocation>
</comment>
<keyword evidence="3" id="KW-1003">Cell membrane</keyword>
<evidence type="ECO:0000256" key="11">
    <source>
        <dbReference type="ARBA" id="ARBA00023170"/>
    </source>
</evidence>
<evidence type="ECO:0000256" key="10">
    <source>
        <dbReference type="ARBA" id="ARBA00023157"/>
    </source>
</evidence>
<evidence type="ECO:0000256" key="8">
    <source>
        <dbReference type="ARBA" id="ARBA00023065"/>
    </source>
</evidence>
<gene>
    <name evidence="23" type="ORF">BEMITA_LOCUS2109</name>
</gene>
<evidence type="ECO:0000259" key="22">
    <source>
        <dbReference type="Pfam" id="PF02932"/>
    </source>
</evidence>
<keyword evidence="15" id="KW-0628">Postsynaptic cell membrane</keyword>
<dbReference type="AlphaFoldDB" id="A0A9P0G2K6"/>
<dbReference type="GO" id="GO:0099095">
    <property type="term" value="F:ligand-gated monoatomic anion channel activity"/>
    <property type="evidence" value="ECO:0007669"/>
    <property type="project" value="UniProtKB-ARBA"/>
</dbReference>
<dbReference type="InterPro" id="IPR006029">
    <property type="entry name" value="Neurotrans-gated_channel_TM"/>
</dbReference>
<dbReference type="GO" id="GO:0005254">
    <property type="term" value="F:chloride channel activity"/>
    <property type="evidence" value="ECO:0007669"/>
    <property type="project" value="UniProtKB-KW"/>
</dbReference>
<evidence type="ECO:0000256" key="5">
    <source>
        <dbReference type="ARBA" id="ARBA00022729"/>
    </source>
</evidence>
<feature type="chain" id="PRO_5040528456" description="Gamma-aminobutyric acid receptor subunit beta" evidence="20">
    <location>
        <begin position="26"/>
        <end position="563"/>
    </location>
</feature>
<dbReference type="InterPro" id="IPR036719">
    <property type="entry name" value="Neuro-gated_channel_TM_sf"/>
</dbReference>
<evidence type="ECO:0000256" key="17">
    <source>
        <dbReference type="ARBA" id="ARBA00023303"/>
    </source>
</evidence>
<feature type="transmembrane region" description="Helical" evidence="20">
    <location>
        <begin position="312"/>
        <end position="333"/>
    </location>
</feature>
<dbReference type="Gene3D" id="1.20.58.390">
    <property type="entry name" value="Neurotransmitter-gated ion-channel transmembrane domain"/>
    <property type="match status" value="1"/>
</dbReference>
<dbReference type="PANTHER" id="PTHR18945">
    <property type="entry name" value="NEUROTRANSMITTER GATED ION CHANNEL"/>
    <property type="match status" value="1"/>
</dbReference>
<dbReference type="EMBL" id="OU963862">
    <property type="protein sequence ID" value="CAH0754987.1"/>
    <property type="molecule type" value="Genomic_DNA"/>
</dbReference>
<dbReference type="InterPro" id="IPR018000">
    <property type="entry name" value="Neurotransmitter_ion_chnl_CS"/>
</dbReference>
<dbReference type="KEGG" id="btab:109035781"/>
<evidence type="ECO:0000259" key="21">
    <source>
        <dbReference type="Pfam" id="PF02931"/>
    </source>
</evidence>
<evidence type="ECO:0000256" key="1">
    <source>
        <dbReference type="ARBA" id="ARBA00010180"/>
    </source>
</evidence>
<keyword evidence="24" id="KW-1185">Reference proteome</keyword>
<keyword evidence="5 20" id="KW-0732">Signal</keyword>
<feature type="transmembrane region" description="Helical" evidence="20">
    <location>
        <begin position="282"/>
        <end position="300"/>
    </location>
</feature>
<evidence type="ECO:0000256" key="9">
    <source>
        <dbReference type="ARBA" id="ARBA00023136"/>
    </source>
</evidence>
<organism evidence="23 24">
    <name type="scientific">Bemisia tabaci</name>
    <name type="common">Sweetpotato whitefly</name>
    <name type="synonym">Aleurodes tabaci</name>
    <dbReference type="NCBI Taxonomy" id="7038"/>
    <lineage>
        <taxon>Eukaryota</taxon>
        <taxon>Metazoa</taxon>
        <taxon>Ecdysozoa</taxon>
        <taxon>Arthropoda</taxon>
        <taxon>Hexapoda</taxon>
        <taxon>Insecta</taxon>
        <taxon>Pterygota</taxon>
        <taxon>Neoptera</taxon>
        <taxon>Paraneoptera</taxon>
        <taxon>Hemiptera</taxon>
        <taxon>Sternorrhyncha</taxon>
        <taxon>Aleyrodoidea</taxon>
        <taxon>Aleyrodidae</taxon>
        <taxon>Aleyrodinae</taxon>
        <taxon>Bemisia</taxon>
    </lineage>
</organism>
<proteinExistence type="inferred from homology"/>
<evidence type="ECO:0000256" key="16">
    <source>
        <dbReference type="ARBA" id="ARBA00023286"/>
    </source>
</evidence>
<evidence type="ECO:0000256" key="3">
    <source>
        <dbReference type="ARBA" id="ARBA00022475"/>
    </source>
</evidence>
<evidence type="ECO:0000313" key="24">
    <source>
        <dbReference type="Proteomes" id="UP001152759"/>
    </source>
</evidence>
<feature type="transmembrane region" description="Helical" evidence="20">
    <location>
        <begin position="531"/>
        <end position="553"/>
    </location>
</feature>
<evidence type="ECO:0000256" key="6">
    <source>
        <dbReference type="ARBA" id="ARBA00022989"/>
    </source>
</evidence>
<keyword evidence="12" id="KW-0869">Chloride channel</keyword>
<dbReference type="PRINTS" id="PR00252">
    <property type="entry name" value="NRIONCHANNEL"/>
</dbReference>
<sequence>MCSAPNNKMLIPLLVVVVWIPPGMSLTDQLRAFGANVTNVLDNMLSPASYNKNIRPNIKGNPVTISVNMYIKSIGAISDNDEEFTMDLYFRQSWLDSRLKFRLHGVEEISMSWLFVDKVWKPDTFFMNGKKSSLHKITSPNKFVRLRKNGYLTLSMRLTVSASCKMHLRKFPLDTQNCSLLIGSFAYASSDIIYKWSADGEPVATEPGMEMAQHSLIATKIQKNFLVKRDTDEYHVIRANFIFQRSIGFFVLQVYVPCALIICCSWVSFWINPDDVPARIQLGVIPVLSITTIGFGNRSALPKVSHATALDWYLILCFAFAFGVILEYAYINFVNKIYTDGRKVYEAGKILVKVVESITKCSHHTPTEREDEVYEIMGKFQESKQTHVHLRLKEEEEDDVVITKDETQLGAVDETETKVNMESKSEKQQPVSLDFIDQEPNDIPKISPTENGNESERIFFSTFKMANSGISISWVEKLRKMTLFQLLRKRLQAPVKFWRSVKILPDESDIIRKIEEKNPKKFPNIDIKSRVIFPACFSMAITLYFISYFYVIADNSVDFNELV</sequence>
<dbReference type="CDD" id="cd19049">
    <property type="entry name" value="LGIC_TM_anion"/>
    <property type="match status" value="1"/>
</dbReference>
<dbReference type="SUPFAM" id="SSF90112">
    <property type="entry name" value="Neurotransmitter-gated ion-channel transmembrane pore"/>
    <property type="match status" value="1"/>
</dbReference>
<evidence type="ECO:0000256" key="12">
    <source>
        <dbReference type="ARBA" id="ARBA00023173"/>
    </source>
</evidence>
<dbReference type="PROSITE" id="PS00236">
    <property type="entry name" value="NEUROTR_ION_CHANNEL"/>
    <property type="match status" value="1"/>
</dbReference>
<evidence type="ECO:0000256" key="2">
    <source>
        <dbReference type="ARBA" id="ARBA00022448"/>
    </source>
</evidence>
<dbReference type="InterPro" id="IPR036734">
    <property type="entry name" value="Neur_chan_lig-bd_sf"/>
</dbReference>